<reference evidence="5" key="1">
    <citation type="submission" date="2021-06" db="EMBL/GenBank/DDBJ databases">
        <authorList>
            <person name="Huq M.A."/>
        </authorList>
    </citation>
    <scope>NUCLEOTIDE SEQUENCE</scope>
    <source>
        <strain evidence="5">MAH-26</strain>
    </source>
</reference>
<keyword evidence="3" id="KW-0804">Transcription</keyword>
<dbReference type="InterPro" id="IPR018062">
    <property type="entry name" value="HTH_AraC-typ_CS"/>
</dbReference>
<evidence type="ECO:0000313" key="5">
    <source>
        <dbReference type="EMBL" id="MBV4356776.1"/>
    </source>
</evidence>
<keyword evidence="2" id="KW-0238">DNA-binding</keyword>
<evidence type="ECO:0000256" key="1">
    <source>
        <dbReference type="ARBA" id="ARBA00023015"/>
    </source>
</evidence>
<sequence length="311" mass="36166">MPSHNYLNTISLTPRKELQKLVENRRVFNLNNCELNIFESYEETYRVPLTFNDFVITSMMRGKKIVHLFNKPEFTYVPGETAIAAGNEPMVIDFPEASELNPTQCVALTVDSKYINDTLGYLDSHYNSDPDIKHNWKLQFNQYHFNNDAEITDVINKLIRICSSSDTAKNIYADLNLKELLIRLVQSQHLVQTASEASETSNRTRLHYILNYIHENLTGKIAVDTLSRKAYMSRNDFFKWFRQQFGITPLDYINNERIKLAKQLLAYNGHTITEISYRCGFTDVNYFVRLFKKVEGITPKVYRDLSGMRVG</sequence>
<dbReference type="Proteomes" id="UP000812270">
    <property type="component" value="Unassembled WGS sequence"/>
</dbReference>
<organism evidence="5 6">
    <name type="scientific">Pinibacter aurantiacus</name>
    <dbReference type="NCBI Taxonomy" id="2851599"/>
    <lineage>
        <taxon>Bacteria</taxon>
        <taxon>Pseudomonadati</taxon>
        <taxon>Bacteroidota</taxon>
        <taxon>Chitinophagia</taxon>
        <taxon>Chitinophagales</taxon>
        <taxon>Chitinophagaceae</taxon>
        <taxon>Pinibacter</taxon>
    </lineage>
</organism>
<dbReference type="GO" id="GO:0003700">
    <property type="term" value="F:DNA-binding transcription factor activity"/>
    <property type="evidence" value="ECO:0007669"/>
    <property type="project" value="InterPro"/>
</dbReference>
<dbReference type="PROSITE" id="PS01124">
    <property type="entry name" value="HTH_ARAC_FAMILY_2"/>
    <property type="match status" value="1"/>
</dbReference>
<evidence type="ECO:0000256" key="3">
    <source>
        <dbReference type="ARBA" id="ARBA00023163"/>
    </source>
</evidence>
<evidence type="ECO:0000313" key="6">
    <source>
        <dbReference type="Proteomes" id="UP000812270"/>
    </source>
</evidence>
<dbReference type="PROSITE" id="PS00041">
    <property type="entry name" value="HTH_ARAC_FAMILY_1"/>
    <property type="match status" value="1"/>
</dbReference>
<protein>
    <submittedName>
        <fullName evidence="5">AraC family transcriptional regulator</fullName>
    </submittedName>
</protein>
<evidence type="ECO:0000259" key="4">
    <source>
        <dbReference type="PROSITE" id="PS01124"/>
    </source>
</evidence>
<proteinExistence type="predicted"/>
<dbReference type="RefSeq" id="WP_217790415.1">
    <property type="nucleotide sequence ID" value="NZ_JAHSPG010000003.1"/>
</dbReference>
<feature type="domain" description="HTH araC/xylS-type" evidence="4">
    <location>
        <begin position="207"/>
        <end position="305"/>
    </location>
</feature>
<keyword evidence="1" id="KW-0805">Transcription regulation</keyword>
<keyword evidence="6" id="KW-1185">Reference proteome</keyword>
<comment type="caution">
    <text evidence="5">The sequence shown here is derived from an EMBL/GenBank/DDBJ whole genome shotgun (WGS) entry which is preliminary data.</text>
</comment>
<dbReference type="Pfam" id="PF06719">
    <property type="entry name" value="AraC_N"/>
    <property type="match status" value="1"/>
</dbReference>
<gene>
    <name evidence="5" type="ORF">KTO63_06405</name>
</gene>
<dbReference type="GO" id="GO:0043565">
    <property type="term" value="F:sequence-specific DNA binding"/>
    <property type="evidence" value="ECO:0007669"/>
    <property type="project" value="InterPro"/>
</dbReference>
<accession>A0A9E2W7J0</accession>
<dbReference type="Pfam" id="PF12833">
    <property type="entry name" value="HTH_18"/>
    <property type="match status" value="1"/>
</dbReference>
<name>A0A9E2W7J0_9BACT</name>
<evidence type="ECO:0000256" key="2">
    <source>
        <dbReference type="ARBA" id="ARBA00023125"/>
    </source>
</evidence>
<dbReference type="PANTHER" id="PTHR43280">
    <property type="entry name" value="ARAC-FAMILY TRANSCRIPTIONAL REGULATOR"/>
    <property type="match status" value="1"/>
</dbReference>
<dbReference type="EMBL" id="JAHSPG010000003">
    <property type="protein sequence ID" value="MBV4356776.1"/>
    <property type="molecule type" value="Genomic_DNA"/>
</dbReference>
<dbReference type="InterPro" id="IPR018060">
    <property type="entry name" value="HTH_AraC"/>
</dbReference>
<dbReference type="AlphaFoldDB" id="A0A9E2W7J0"/>
<dbReference type="PANTHER" id="PTHR43280:SF2">
    <property type="entry name" value="HTH-TYPE TRANSCRIPTIONAL REGULATOR EXSA"/>
    <property type="match status" value="1"/>
</dbReference>
<dbReference type="SMART" id="SM00342">
    <property type="entry name" value="HTH_ARAC"/>
    <property type="match status" value="1"/>
</dbReference>
<dbReference type="InterPro" id="IPR009594">
    <property type="entry name" value="Tscrpt_reg_HTH_AraC_N"/>
</dbReference>